<protein>
    <submittedName>
        <fullName evidence="2">Uncharacterized protein</fullName>
    </submittedName>
</protein>
<reference evidence="2 3" key="1">
    <citation type="journal article" date="2021" name="Commun. Biol.">
        <title>The genome of Shorea leprosula (Dipterocarpaceae) highlights the ecological relevance of drought in aseasonal tropical rainforests.</title>
        <authorList>
            <person name="Ng K.K.S."/>
            <person name="Kobayashi M.J."/>
            <person name="Fawcett J.A."/>
            <person name="Hatakeyama M."/>
            <person name="Paape T."/>
            <person name="Ng C.H."/>
            <person name="Ang C.C."/>
            <person name="Tnah L.H."/>
            <person name="Lee C.T."/>
            <person name="Nishiyama T."/>
            <person name="Sese J."/>
            <person name="O'Brien M.J."/>
            <person name="Copetti D."/>
            <person name="Mohd Noor M.I."/>
            <person name="Ong R.C."/>
            <person name="Putra M."/>
            <person name="Sireger I.Z."/>
            <person name="Indrioko S."/>
            <person name="Kosugi Y."/>
            <person name="Izuno A."/>
            <person name="Isagi Y."/>
            <person name="Lee S.L."/>
            <person name="Shimizu K.K."/>
        </authorList>
    </citation>
    <scope>NUCLEOTIDE SEQUENCE [LARGE SCALE GENOMIC DNA]</scope>
    <source>
        <strain evidence="2">214</strain>
    </source>
</reference>
<sequence length="94" mass="9863">MACCADFSTHAGGEEKQTAAAAASSSSSPSAEFCEATPEKREKTKPGSVFGATTLCKISPQKTQLGRRRLSLLFAEIPYSTRAFDPFGPGMVSA</sequence>
<evidence type="ECO:0000313" key="2">
    <source>
        <dbReference type="EMBL" id="GKV48633.1"/>
    </source>
</evidence>
<evidence type="ECO:0000313" key="3">
    <source>
        <dbReference type="Proteomes" id="UP001054252"/>
    </source>
</evidence>
<dbReference type="AlphaFoldDB" id="A0AAV5MID5"/>
<dbReference type="EMBL" id="BPVZ01000264">
    <property type="protein sequence ID" value="GKV48633.1"/>
    <property type="molecule type" value="Genomic_DNA"/>
</dbReference>
<accession>A0AAV5MID5</accession>
<keyword evidence="3" id="KW-1185">Reference proteome</keyword>
<proteinExistence type="predicted"/>
<comment type="caution">
    <text evidence="2">The sequence shown here is derived from an EMBL/GenBank/DDBJ whole genome shotgun (WGS) entry which is preliminary data.</text>
</comment>
<feature type="region of interest" description="Disordered" evidence="1">
    <location>
        <begin position="1"/>
        <end position="46"/>
    </location>
</feature>
<name>A0AAV5MID5_9ROSI</name>
<organism evidence="2 3">
    <name type="scientific">Rubroshorea leprosula</name>
    <dbReference type="NCBI Taxonomy" id="152421"/>
    <lineage>
        <taxon>Eukaryota</taxon>
        <taxon>Viridiplantae</taxon>
        <taxon>Streptophyta</taxon>
        <taxon>Embryophyta</taxon>
        <taxon>Tracheophyta</taxon>
        <taxon>Spermatophyta</taxon>
        <taxon>Magnoliopsida</taxon>
        <taxon>eudicotyledons</taxon>
        <taxon>Gunneridae</taxon>
        <taxon>Pentapetalae</taxon>
        <taxon>rosids</taxon>
        <taxon>malvids</taxon>
        <taxon>Malvales</taxon>
        <taxon>Dipterocarpaceae</taxon>
        <taxon>Rubroshorea</taxon>
    </lineage>
</organism>
<dbReference type="Proteomes" id="UP001054252">
    <property type="component" value="Unassembled WGS sequence"/>
</dbReference>
<evidence type="ECO:0000256" key="1">
    <source>
        <dbReference type="SAM" id="MobiDB-lite"/>
    </source>
</evidence>
<gene>
    <name evidence="2" type="ORF">SLEP1_g55431</name>
</gene>
<feature type="compositionally biased region" description="Low complexity" evidence="1">
    <location>
        <begin position="19"/>
        <end position="31"/>
    </location>
</feature>